<protein>
    <submittedName>
        <fullName evidence="3">Acyltransferase</fullName>
    </submittedName>
</protein>
<organism evidence="3 4">
    <name type="scientific">Faecalibacter macacae</name>
    <dbReference type="NCBI Taxonomy" id="1859289"/>
    <lineage>
        <taxon>Bacteria</taxon>
        <taxon>Pseudomonadati</taxon>
        <taxon>Bacteroidota</taxon>
        <taxon>Flavobacteriia</taxon>
        <taxon>Flavobacteriales</taxon>
        <taxon>Weeksellaceae</taxon>
        <taxon>Faecalibacter</taxon>
    </lineage>
</organism>
<proteinExistence type="predicted"/>
<accession>A0A3L9MFI6</accession>
<dbReference type="AlphaFoldDB" id="A0A3L9MFI6"/>
<feature type="domain" description="Acyltransferase 3" evidence="2">
    <location>
        <begin position="11"/>
        <end position="331"/>
    </location>
</feature>
<dbReference type="OrthoDB" id="290051at2"/>
<keyword evidence="3" id="KW-0012">Acyltransferase</keyword>
<feature type="transmembrane region" description="Helical" evidence="1">
    <location>
        <begin position="225"/>
        <end position="243"/>
    </location>
</feature>
<evidence type="ECO:0000256" key="1">
    <source>
        <dbReference type="SAM" id="Phobius"/>
    </source>
</evidence>
<evidence type="ECO:0000313" key="4">
    <source>
        <dbReference type="Proteomes" id="UP000275348"/>
    </source>
</evidence>
<dbReference type="Proteomes" id="UP000275348">
    <property type="component" value="Unassembled WGS sequence"/>
</dbReference>
<feature type="transmembrane region" description="Helical" evidence="1">
    <location>
        <begin position="48"/>
        <end position="65"/>
    </location>
</feature>
<keyword evidence="1" id="KW-0472">Membrane</keyword>
<dbReference type="GO" id="GO:0009103">
    <property type="term" value="P:lipopolysaccharide biosynthetic process"/>
    <property type="evidence" value="ECO:0007669"/>
    <property type="project" value="TreeGrafter"/>
</dbReference>
<dbReference type="PANTHER" id="PTHR23028:SF53">
    <property type="entry name" value="ACYL_TRANSF_3 DOMAIN-CONTAINING PROTEIN"/>
    <property type="match status" value="1"/>
</dbReference>
<keyword evidence="4" id="KW-1185">Reference proteome</keyword>
<feature type="transmembrane region" description="Helical" evidence="1">
    <location>
        <begin position="200"/>
        <end position="218"/>
    </location>
</feature>
<feature type="transmembrane region" description="Helical" evidence="1">
    <location>
        <begin position="85"/>
        <end position="105"/>
    </location>
</feature>
<evidence type="ECO:0000259" key="2">
    <source>
        <dbReference type="Pfam" id="PF01757"/>
    </source>
</evidence>
<dbReference type="InterPro" id="IPR050879">
    <property type="entry name" value="Acyltransferase_3"/>
</dbReference>
<feature type="transmembrane region" description="Helical" evidence="1">
    <location>
        <begin position="249"/>
        <end position="266"/>
    </location>
</feature>
<gene>
    <name evidence="3" type="ORF">EAH69_04425</name>
</gene>
<dbReference type="InterPro" id="IPR002656">
    <property type="entry name" value="Acyl_transf_3_dom"/>
</dbReference>
<dbReference type="PANTHER" id="PTHR23028">
    <property type="entry name" value="ACETYLTRANSFERASE"/>
    <property type="match status" value="1"/>
</dbReference>
<dbReference type="EMBL" id="RDOJ01000004">
    <property type="protein sequence ID" value="RLZ11673.1"/>
    <property type="molecule type" value="Genomic_DNA"/>
</dbReference>
<dbReference type="Pfam" id="PF01757">
    <property type="entry name" value="Acyl_transf_3"/>
    <property type="match status" value="1"/>
</dbReference>
<dbReference type="RefSeq" id="WP_121933979.1">
    <property type="nucleotide sequence ID" value="NZ_RDOJ01000004.1"/>
</dbReference>
<feature type="transmembrane region" description="Helical" evidence="1">
    <location>
        <begin position="287"/>
        <end position="307"/>
    </location>
</feature>
<feature type="transmembrane region" description="Helical" evidence="1">
    <location>
        <begin position="170"/>
        <end position="188"/>
    </location>
</feature>
<evidence type="ECO:0000313" key="3">
    <source>
        <dbReference type="EMBL" id="RLZ11673.1"/>
    </source>
</evidence>
<sequence>MKKILPNLTPLRFFLALFVLLFHLPEFAENRGFPFYKGLPLFFKGTEAVYVFFTLSGFLIIRNLISEKKKTNTINLRKFYNNRVVRIFPLYYLVLIFGFIYYNFILQFFGFDYESSYNLINGFLLGVFFFPNVLATYQPGGILEVLWSIGIEEQFYLLIAPLFFMIKTKYIFRFLILFTGLYFLIFHLDVIDLLAKYKMYFYYFSAGGILAYCSLIKAPRIIYHLRYLSFLLFILIFFTNIFSDNLDSYLLHLLYTIVFSTTIYCLSKKPIKCLDNPIFNYLGNVSYGIYMYHAIVFQIVGFVFLKLTFLNEILFIFLFYFSVIGLTIIISILSYKYFESYFLRLKH</sequence>
<feature type="transmembrane region" description="Helical" evidence="1">
    <location>
        <begin position="313"/>
        <end position="338"/>
    </location>
</feature>
<dbReference type="GO" id="GO:0016020">
    <property type="term" value="C:membrane"/>
    <property type="evidence" value="ECO:0007669"/>
    <property type="project" value="TreeGrafter"/>
</dbReference>
<comment type="caution">
    <text evidence="3">The sequence shown here is derived from an EMBL/GenBank/DDBJ whole genome shotgun (WGS) entry which is preliminary data.</text>
</comment>
<keyword evidence="1" id="KW-0812">Transmembrane</keyword>
<keyword evidence="1" id="KW-1133">Transmembrane helix</keyword>
<dbReference type="GO" id="GO:0016747">
    <property type="term" value="F:acyltransferase activity, transferring groups other than amino-acyl groups"/>
    <property type="evidence" value="ECO:0007669"/>
    <property type="project" value="InterPro"/>
</dbReference>
<keyword evidence="3" id="KW-0808">Transferase</keyword>
<name>A0A3L9MFI6_9FLAO</name>
<reference evidence="3 4" key="1">
    <citation type="submission" date="2018-10" db="EMBL/GenBank/DDBJ databases">
        <authorList>
            <person name="Chen X."/>
        </authorList>
    </citation>
    <scope>NUCLEOTIDE SEQUENCE [LARGE SCALE GENOMIC DNA]</scope>
    <source>
        <strain evidence="3 4">YIM 102668</strain>
    </source>
</reference>